<dbReference type="PANTHER" id="PTHR10579">
    <property type="entry name" value="CALCIUM-ACTIVATED CHLORIDE CHANNEL REGULATOR"/>
    <property type="match status" value="1"/>
</dbReference>
<accession>A0A6I4UXX9</accession>
<keyword evidence="3" id="KW-1185">Reference proteome</keyword>
<dbReference type="InterPro" id="IPR036465">
    <property type="entry name" value="vWFA_dom_sf"/>
</dbReference>
<evidence type="ECO:0000313" key="3">
    <source>
        <dbReference type="Proteomes" id="UP000471435"/>
    </source>
</evidence>
<dbReference type="InterPro" id="IPR002035">
    <property type="entry name" value="VWF_A"/>
</dbReference>
<dbReference type="PANTHER" id="PTHR10579:SF43">
    <property type="entry name" value="ZINC FINGER (C3HC4-TYPE RING FINGER) FAMILY PROTEIN"/>
    <property type="match status" value="1"/>
</dbReference>
<dbReference type="AlphaFoldDB" id="A0A6I4UXX9"/>
<comment type="caution">
    <text evidence="2">The sequence shown here is derived from an EMBL/GenBank/DDBJ whole genome shotgun (WGS) entry which is preliminary data.</text>
</comment>
<organism evidence="2 3">
    <name type="scientific">Pontixanthobacter luteolus</name>
    <dbReference type="NCBI Taxonomy" id="295089"/>
    <lineage>
        <taxon>Bacteria</taxon>
        <taxon>Pseudomonadati</taxon>
        <taxon>Pseudomonadota</taxon>
        <taxon>Alphaproteobacteria</taxon>
        <taxon>Sphingomonadales</taxon>
        <taxon>Erythrobacteraceae</taxon>
        <taxon>Pontixanthobacter</taxon>
    </lineage>
</organism>
<dbReference type="Proteomes" id="UP000471435">
    <property type="component" value="Unassembled WGS sequence"/>
</dbReference>
<dbReference type="PROSITE" id="PS50234">
    <property type="entry name" value="VWFA"/>
    <property type="match status" value="1"/>
</dbReference>
<evidence type="ECO:0000259" key="1">
    <source>
        <dbReference type="PROSITE" id="PS50234"/>
    </source>
</evidence>
<dbReference type="RefSeq" id="WP_160729947.1">
    <property type="nucleotide sequence ID" value="NZ_WTYP01000001.1"/>
</dbReference>
<name>A0A6I4UXX9_9SPHN</name>
<reference evidence="2 3" key="1">
    <citation type="submission" date="2019-12" db="EMBL/GenBank/DDBJ databases">
        <title>Genomic-based taxomic classification of the family Erythrobacteraceae.</title>
        <authorList>
            <person name="Xu L."/>
        </authorList>
    </citation>
    <scope>NUCLEOTIDE SEQUENCE [LARGE SCALE GENOMIC DNA]</scope>
    <source>
        <strain evidence="2 3">SW-109</strain>
    </source>
</reference>
<dbReference type="EMBL" id="WTYP01000001">
    <property type="protein sequence ID" value="MXP46747.1"/>
    <property type="molecule type" value="Genomic_DNA"/>
</dbReference>
<feature type="domain" description="VWFA" evidence="1">
    <location>
        <begin position="139"/>
        <end position="317"/>
    </location>
</feature>
<sequence length="593" mass="63313">MKLLDPKIAFAGLAAGVLLTADAGLLAQNQMPEDEEAREQTIIVTATRLRQSGSQDIKQFRSLSLDGEFLPRPESLTIEGLLGEYDLALPSKSECDQLFCIAGYAAEANLPTRPQDEYFVGLGFESNADADALQKEPLSLIAVIDRSGSMSGEKIARAKEGLLQAISMMRDGDRLGIVEFGTETNLLLPVTDIGGNREMIAETISAIEAEGSTFMEAGLRLGFETAFAELEQSGRKTRMMLLTDEKPNVGNTDPDGFMGQAVSGSRRGVGMTTIGVGRDFDNALAMQLSSVRGGNLFYLATDADAPALFQSEFFNMVTEVAHDVTITMTPSAGYKLNAVYGVPNEVLTQAPAGAITVTIGSAFLSSNGGGIFTSLETTDGASAPPNEQPLMSVAVSYTDARSGAAGSNSDTVMLPGGEVPQNLKLAQALVDEYLSLSGALELYHAKGDAPGAYRMISGLSERLGGAEFAGIGKEREMVAGLLGRAGALAGQGDVPAEMRHLGVIGRWEVTRQRGLNDVLRGDTVELTGDGELITERKSGPEAGREVYQTFQINEDQMHINYTDLVFYYRLKGEKLQLRGKNGKTKLFLKRIGS</sequence>
<dbReference type="InterPro" id="IPR051266">
    <property type="entry name" value="CLCR"/>
</dbReference>
<dbReference type="OrthoDB" id="9784383at2"/>
<dbReference type="SMART" id="SM00327">
    <property type="entry name" value="VWA"/>
    <property type="match status" value="1"/>
</dbReference>
<protein>
    <submittedName>
        <fullName evidence="2">VWA domain-containing protein</fullName>
    </submittedName>
</protein>
<dbReference type="Gene3D" id="3.40.50.410">
    <property type="entry name" value="von Willebrand factor, type A domain"/>
    <property type="match status" value="1"/>
</dbReference>
<gene>
    <name evidence="2" type="ORF">GRI43_04970</name>
</gene>
<evidence type="ECO:0000313" key="2">
    <source>
        <dbReference type="EMBL" id="MXP46747.1"/>
    </source>
</evidence>
<dbReference type="SUPFAM" id="SSF53300">
    <property type="entry name" value="vWA-like"/>
    <property type="match status" value="1"/>
</dbReference>
<dbReference type="Pfam" id="PF00092">
    <property type="entry name" value="VWA"/>
    <property type="match status" value="1"/>
</dbReference>
<proteinExistence type="predicted"/>